<reference evidence="5 6" key="1">
    <citation type="submission" date="2022-01" db="EMBL/GenBank/DDBJ databases">
        <title>Whole genome-based taxonomy of the Shewanellaceae.</title>
        <authorList>
            <person name="Martin-Rodriguez A.J."/>
        </authorList>
    </citation>
    <scope>NUCLEOTIDE SEQUENCE [LARGE SCALE GENOMIC DNA]</scope>
    <source>
        <strain evidence="5 6">DSM 21332</strain>
    </source>
</reference>
<comment type="caution">
    <text evidence="5">The sequence shown here is derived from an EMBL/GenBank/DDBJ whole genome shotgun (WGS) entry which is preliminary data.</text>
</comment>
<dbReference type="PANTHER" id="PTHR43178">
    <property type="entry name" value="DIHYDROLIPOAMIDE ACETYLTRANSFERASE COMPONENT OF PYRUVATE DEHYDROGENASE COMPLEX"/>
    <property type="match status" value="1"/>
</dbReference>
<dbReference type="InterPro" id="IPR023213">
    <property type="entry name" value="CAT-like_dom_sf"/>
</dbReference>
<evidence type="ECO:0000313" key="6">
    <source>
        <dbReference type="Proteomes" id="UP001202831"/>
    </source>
</evidence>
<dbReference type="RefSeq" id="WP_249250075.1">
    <property type="nucleotide sequence ID" value="NZ_JAKIKT010000007.1"/>
</dbReference>
<dbReference type="Proteomes" id="UP001202831">
    <property type="component" value="Unassembled WGS sequence"/>
</dbReference>
<dbReference type="Pfam" id="PF00198">
    <property type="entry name" value="2-oxoacid_dh"/>
    <property type="match status" value="1"/>
</dbReference>
<organism evidence="5 6">
    <name type="scientific">Shewanella corallii</name>
    <dbReference type="NCBI Taxonomy" id="560080"/>
    <lineage>
        <taxon>Bacteria</taxon>
        <taxon>Pseudomonadati</taxon>
        <taxon>Pseudomonadota</taxon>
        <taxon>Gammaproteobacteria</taxon>
        <taxon>Alteromonadales</taxon>
        <taxon>Shewanellaceae</taxon>
        <taxon>Shewanella</taxon>
    </lineage>
</organism>
<keyword evidence="2" id="KW-0808">Transferase</keyword>
<evidence type="ECO:0000256" key="2">
    <source>
        <dbReference type="ARBA" id="ARBA00022679"/>
    </source>
</evidence>
<gene>
    <name evidence="5" type="ORF">L2725_17200</name>
</gene>
<accession>A0ABT0NAK8</accession>
<evidence type="ECO:0000259" key="4">
    <source>
        <dbReference type="Pfam" id="PF00198"/>
    </source>
</evidence>
<evidence type="ECO:0000313" key="5">
    <source>
        <dbReference type="EMBL" id="MCL2915493.1"/>
    </source>
</evidence>
<dbReference type="InterPro" id="IPR001078">
    <property type="entry name" value="2-oxoacid_DH_actylTfrase"/>
</dbReference>
<dbReference type="InterPro" id="IPR050743">
    <property type="entry name" value="2-oxoacid_DH_E2_comp"/>
</dbReference>
<evidence type="ECO:0000256" key="1">
    <source>
        <dbReference type="ARBA" id="ARBA00001938"/>
    </source>
</evidence>
<dbReference type="EMBL" id="JAKIKT010000007">
    <property type="protein sequence ID" value="MCL2915493.1"/>
    <property type="molecule type" value="Genomic_DNA"/>
</dbReference>
<proteinExistence type="predicted"/>
<dbReference type="SUPFAM" id="SSF52777">
    <property type="entry name" value="CoA-dependent acyltransferases"/>
    <property type="match status" value="1"/>
</dbReference>
<dbReference type="PANTHER" id="PTHR43178:SF5">
    <property type="entry name" value="LIPOAMIDE ACYLTRANSFERASE COMPONENT OF BRANCHED-CHAIN ALPHA-KETO ACID DEHYDROGENASE COMPLEX, MITOCHONDRIAL"/>
    <property type="match status" value="1"/>
</dbReference>
<sequence>MQKIPLKGLRGMIASNMMQSLQQAAQLTFVTDVDATGLLSLKAQFKREKKVAIGVEDLLILCLKETLKRHGGMNGYIADGVIHLSEAINVAIATPIPGGLAAPVLFDIQEMSIEEISAQRRDLIARANSNHLFPREMTGGTITISNLGLTRVKYFTPILNAGQLAILGIGSIQRQPVCLDSGEIVVRSMMGLSLTCDHQAIDGQPAGEFLSDLAMAIEKLGAGGELHIASDNT</sequence>
<name>A0ABT0NAK8_9GAMM</name>
<evidence type="ECO:0000256" key="3">
    <source>
        <dbReference type="ARBA" id="ARBA00023315"/>
    </source>
</evidence>
<dbReference type="Gene3D" id="3.30.559.10">
    <property type="entry name" value="Chloramphenicol acetyltransferase-like domain"/>
    <property type="match status" value="1"/>
</dbReference>
<protein>
    <submittedName>
        <fullName evidence="5">2-oxo acid dehydrogenase subunit E2</fullName>
    </submittedName>
</protein>
<feature type="domain" description="2-oxoacid dehydrogenase acyltransferase catalytic" evidence="4">
    <location>
        <begin position="2"/>
        <end position="219"/>
    </location>
</feature>
<comment type="cofactor">
    <cofactor evidence="1">
        <name>(R)-lipoate</name>
        <dbReference type="ChEBI" id="CHEBI:83088"/>
    </cofactor>
</comment>
<keyword evidence="6" id="KW-1185">Reference proteome</keyword>
<keyword evidence="3" id="KW-0012">Acyltransferase</keyword>